<keyword evidence="3 6" id="KW-0812">Transmembrane</keyword>
<dbReference type="GO" id="GO:0005886">
    <property type="term" value="C:plasma membrane"/>
    <property type="evidence" value="ECO:0007669"/>
    <property type="project" value="UniProtKB-SubCell"/>
</dbReference>
<evidence type="ECO:0000256" key="2">
    <source>
        <dbReference type="ARBA" id="ARBA00022475"/>
    </source>
</evidence>
<evidence type="ECO:0000256" key="6">
    <source>
        <dbReference type="SAM" id="Phobius"/>
    </source>
</evidence>
<dbReference type="Pfam" id="PF01478">
    <property type="entry name" value="Peptidase_A24"/>
    <property type="match status" value="1"/>
</dbReference>
<dbReference type="InterPro" id="IPR000045">
    <property type="entry name" value="Prepilin_IV_endopep_pep"/>
</dbReference>
<gene>
    <name evidence="8" type="ORF">ABB55_19325</name>
</gene>
<keyword evidence="5 6" id="KW-0472">Membrane</keyword>
<organism evidence="8 9">
    <name type="scientific">Prosthecodimorpha hirschii</name>
    <dbReference type="NCBI Taxonomy" id="665126"/>
    <lineage>
        <taxon>Bacteria</taxon>
        <taxon>Pseudomonadati</taxon>
        <taxon>Pseudomonadota</taxon>
        <taxon>Alphaproteobacteria</taxon>
        <taxon>Hyphomicrobiales</taxon>
        <taxon>Ancalomicrobiaceae</taxon>
        <taxon>Prosthecodimorpha</taxon>
    </lineage>
</organism>
<evidence type="ECO:0000256" key="4">
    <source>
        <dbReference type="ARBA" id="ARBA00022989"/>
    </source>
</evidence>
<sequence length="165" mass="17645">MLEPAVAVVFPLLVAYAAVTDFLTMTIANRVSILLVAFFLLLAPFVGMTPAAFGLHFAAAFAVFAAGYICFVCGWMGGGDVKFGAAVALWLGMPHLLEFMILFSLYGGALTLFVLVISKHLEPLPVLQLGFLAKFAEKRTVPYGIALAAAALTVYPKSIWVQSII</sequence>
<dbReference type="AlphaFoldDB" id="A0A0P6W4D1"/>
<dbReference type="Gene3D" id="1.20.120.1220">
    <property type="match status" value="1"/>
</dbReference>
<reference evidence="8 9" key="2">
    <citation type="submission" date="2015-10" db="EMBL/GenBank/DDBJ databases">
        <title>Draft Genome Sequence of Prosthecomicrobium hirschii ATCC 27832.</title>
        <authorList>
            <person name="Daniel J."/>
            <person name="Givan S.A."/>
            <person name="Brun Y.V."/>
            <person name="Brown P.J."/>
        </authorList>
    </citation>
    <scope>NUCLEOTIDE SEQUENCE [LARGE SCALE GENOMIC DNA]</scope>
    <source>
        <strain evidence="8 9">16</strain>
    </source>
</reference>
<name>A0A0P6W4D1_9HYPH</name>
<evidence type="ECO:0000256" key="5">
    <source>
        <dbReference type="ARBA" id="ARBA00023136"/>
    </source>
</evidence>
<dbReference type="STRING" id="665126.ABB55_19325"/>
<comment type="caution">
    <text evidence="8">The sequence shown here is derived from an EMBL/GenBank/DDBJ whole genome shotgun (WGS) entry which is preliminary data.</text>
</comment>
<evidence type="ECO:0000256" key="1">
    <source>
        <dbReference type="ARBA" id="ARBA00004651"/>
    </source>
</evidence>
<feature type="transmembrane region" description="Helical" evidence="6">
    <location>
        <begin position="53"/>
        <end position="77"/>
    </location>
</feature>
<evidence type="ECO:0000313" key="8">
    <source>
        <dbReference type="EMBL" id="KPL54099.1"/>
    </source>
</evidence>
<dbReference type="InterPro" id="IPR052218">
    <property type="entry name" value="Preflagellin_Peptidase"/>
</dbReference>
<dbReference type="GO" id="GO:0004190">
    <property type="term" value="F:aspartic-type endopeptidase activity"/>
    <property type="evidence" value="ECO:0007669"/>
    <property type="project" value="InterPro"/>
</dbReference>
<evidence type="ECO:0000313" key="9">
    <source>
        <dbReference type="Proteomes" id="UP000048984"/>
    </source>
</evidence>
<comment type="subcellular location">
    <subcellularLocation>
        <location evidence="1">Cell membrane</location>
        <topology evidence="1">Multi-pass membrane protein</topology>
    </subcellularLocation>
</comment>
<evidence type="ECO:0000256" key="3">
    <source>
        <dbReference type="ARBA" id="ARBA00022692"/>
    </source>
</evidence>
<dbReference type="EMBL" id="LJYW01000001">
    <property type="protein sequence ID" value="KPL54099.1"/>
    <property type="molecule type" value="Genomic_DNA"/>
</dbReference>
<reference evidence="8 9" key="1">
    <citation type="submission" date="2015-09" db="EMBL/GenBank/DDBJ databases">
        <authorList>
            <person name="Jackson K.R."/>
            <person name="Lunt B.L."/>
            <person name="Fisher J.N.B."/>
            <person name="Gardner A.V."/>
            <person name="Bailey M.E."/>
            <person name="Deus L.M."/>
            <person name="Earl A.S."/>
            <person name="Gibby P.D."/>
            <person name="Hartmann K.A."/>
            <person name="Liu J.E."/>
            <person name="Manci A.M."/>
            <person name="Nielsen D.A."/>
            <person name="Solomon M.B."/>
            <person name="Breakwell D.P."/>
            <person name="Burnett S.H."/>
            <person name="Grose J.H."/>
        </authorList>
    </citation>
    <scope>NUCLEOTIDE SEQUENCE [LARGE SCALE GENOMIC DNA]</scope>
    <source>
        <strain evidence="8 9">16</strain>
    </source>
</reference>
<evidence type="ECO:0000259" key="7">
    <source>
        <dbReference type="Pfam" id="PF01478"/>
    </source>
</evidence>
<keyword evidence="4 6" id="KW-1133">Transmembrane helix</keyword>
<dbReference type="PANTHER" id="PTHR36506:SF1">
    <property type="entry name" value="PREFLAGELLIN PEPTIDASE"/>
    <property type="match status" value="1"/>
</dbReference>
<keyword evidence="9" id="KW-1185">Reference proteome</keyword>
<feature type="transmembrane region" description="Helical" evidence="6">
    <location>
        <begin position="97"/>
        <end position="117"/>
    </location>
</feature>
<proteinExistence type="predicted"/>
<feature type="transmembrane region" description="Helical" evidence="6">
    <location>
        <begin position="27"/>
        <end position="46"/>
    </location>
</feature>
<accession>A0A0P6W4D1</accession>
<keyword evidence="2" id="KW-1003">Cell membrane</keyword>
<dbReference type="OrthoDB" id="5329005at2"/>
<dbReference type="RefSeq" id="WP_054360265.1">
    <property type="nucleotide sequence ID" value="NZ_JAPCYQ010000001.1"/>
</dbReference>
<dbReference type="PANTHER" id="PTHR36506">
    <property type="entry name" value="PREFLAGELLIN PEPTIDASE"/>
    <property type="match status" value="1"/>
</dbReference>
<feature type="domain" description="Prepilin type IV endopeptidase peptidase" evidence="7">
    <location>
        <begin position="9"/>
        <end position="111"/>
    </location>
</feature>
<protein>
    <recommendedName>
        <fullName evidence="7">Prepilin type IV endopeptidase peptidase domain-containing protein</fullName>
    </recommendedName>
</protein>
<dbReference type="Proteomes" id="UP000048984">
    <property type="component" value="Unassembled WGS sequence"/>
</dbReference>